<feature type="binding site" evidence="9">
    <location>
        <position position="181"/>
    </location>
    <ligand>
        <name>substrate</name>
    </ligand>
</feature>
<feature type="binding site" evidence="9">
    <location>
        <position position="408"/>
    </location>
    <ligand>
        <name>substrate</name>
    </ligand>
</feature>
<comment type="catalytic activity">
    <reaction evidence="8 9">
        <text>N(2)-acetyl-L-ornithine + L-glutamate = N-acetyl-L-glutamate + L-ornithine</text>
        <dbReference type="Rhea" id="RHEA:15349"/>
        <dbReference type="ChEBI" id="CHEBI:29985"/>
        <dbReference type="ChEBI" id="CHEBI:44337"/>
        <dbReference type="ChEBI" id="CHEBI:46911"/>
        <dbReference type="ChEBI" id="CHEBI:57805"/>
        <dbReference type="EC" id="2.3.1.35"/>
    </reaction>
</comment>
<dbReference type="EC" id="2.3.1.35" evidence="9"/>
<accession>A0A5C9A6X1</accession>
<dbReference type="FunFam" id="3.10.20.340:FF:000001">
    <property type="entry name" value="Arginine biosynthesis bifunctional protein ArgJ, chloroplastic"/>
    <property type="match status" value="1"/>
</dbReference>
<feature type="chain" id="PRO_5023327957" description="Arginine biosynthesis bifunctional protein ArgJ alpha chain" evidence="9">
    <location>
        <begin position="1"/>
        <end position="191"/>
    </location>
</feature>
<evidence type="ECO:0000256" key="9">
    <source>
        <dbReference type="HAMAP-Rule" id="MF_01106"/>
    </source>
</evidence>
<name>A0A5C9A6X1_9GAMM</name>
<evidence type="ECO:0000313" key="10">
    <source>
        <dbReference type="EMBL" id="TXS94951.1"/>
    </source>
</evidence>
<keyword evidence="5 9" id="KW-0808">Transferase</keyword>
<evidence type="ECO:0000256" key="4">
    <source>
        <dbReference type="ARBA" id="ARBA00022605"/>
    </source>
</evidence>
<keyword evidence="11" id="KW-1185">Reference proteome</keyword>
<dbReference type="GO" id="GO:0006526">
    <property type="term" value="P:L-arginine biosynthetic process"/>
    <property type="evidence" value="ECO:0007669"/>
    <property type="project" value="UniProtKB-UniRule"/>
</dbReference>
<keyword evidence="6 9" id="KW-0068">Autocatalytic cleavage</keyword>
<comment type="function">
    <text evidence="9">Catalyzes two activities which are involved in the cyclic version of arginine biosynthesis: the synthesis of N-acetylglutamate from glutamate and acetyl-CoA as the acetyl donor, and of ornithine by transacetylation between N(2)-acetylornithine and glutamate.</text>
</comment>
<dbReference type="FunFam" id="3.60.70.12:FF:000001">
    <property type="entry name" value="Arginine biosynthesis bifunctional protein ArgJ, chloroplastic"/>
    <property type="match status" value="1"/>
</dbReference>
<dbReference type="Gene3D" id="3.10.20.340">
    <property type="entry name" value="ArgJ beta chain, C-terminal domain"/>
    <property type="match status" value="1"/>
</dbReference>
<dbReference type="NCBIfam" id="TIGR00120">
    <property type="entry name" value="ArgJ"/>
    <property type="match status" value="1"/>
</dbReference>
<feature type="site" description="Involved in the stabilization of negative charge on the oxyanion by the formation of the oxyanion hole" evidence="9">
    <location>
        <position position="119"/>
    </location>
</feature>
<comment type="subunit">
    <text evidence="2 9">Heterotetramer of two alpha and two beta chains.</text>
</comment>
<dbReference type="PANTHER" id="PTHR23100">
    <property type="entry name" value="ARGININE BIOSYNTHESIS BIFUNCTIONAL PROTEIN ARGJ"/>
    <property type="match status" value="1"/>
</dbReference>
<dbReference type="GO" id="GO:0004358">
    <property type="term" value="F:L-glutamate N-acetyltransferase activity, acting on acetyl-L-ornithine as donor"/>
    <property type="evidence" value="ECO:0007669"/>
    <property type="project" value="UniProtKB-UniRule"/>
</dbReference>
<gene>
    <name evidence="9 10" type="primary">argJ</name>
    <name evidence="10" type="ORF">FVW59_03355</name>
</gene>
<keyword evidence="9" id="KW-0511">Multifunctional enzyme</keyword>
<evidence type="ECO:0000256" key="5">
    <source>
        <dbReference type="ARBA" id="ARBA00022679"/>
    </source>
</evidence>
<feature type="site" description="Cleavage; by autolysis" evidence="9">
    <location>
        <begin position="191"/>
        <end position="192"/>
    </location>
</feature>
<evidence type="ECO:0000256" key="6">
    <source>
        <dbReference type="ARBA" id="ARBA00022813"/>
    </source>
</evidence>
<comment type="caution">
    <text evidence="10">The sequence shown here is derived from an EMBL/GenBank/DDBJ whole genome shotgun (WGS) entry which is preliminary data.</text>
</comment>
<dbReference type="OrthoDB" id="9804242at2"/>
<comment type="subcellular location">
    <subcellularLocation>
        <location evidence="9">Cytoplasm</location>
    </subcellularLocation>
</comment>
<keyword evidence="7 9" id="KW-0012">Acyltransferase</keyword>
<dbReference type="UniPathway" id="UPA00068">
    <property type="reaction ID" value="UER00106"/>
</dbReference>
<feature type="binding site" evidence="9">
    <location>
        <position position="403"/>
    </location>
    <ligand>
        <name>substrate</name>
    </ligand>
</feature>
<dbReference type="Gene3D" id="3.60.70.12">
    <property type="entry name" value="L-amino peptidase D-ALA esterase/amidase"/>
    <property type="match status" value="1"/>
</dbReference>
<dbReference type="RefSeq" id="WP_148062792.1">
    <property type="nucleotide sequence ID" value="NZ_VRYZ01000001.1"/>
</dbReference>
<dbReference type="PANTHER" id="PTHR23100:SF0">
    <property type="entry name" value="ARGININE BIOSYNTHESIS BIFUNCTIONAL PROTEIN ARGJ, MITOCHONDRIAL"/>
    <property type="match status" value="1"/>
</dbReference>
<keyword evidence="4 9" id="KW-0028">Amino-acid biosynthesis</keyword>
<sequence>MATGSDQAPTLLPVPGIRLATVSAGIKKPGRKDMVLIEAAPGTTCAATFTRNAFCAAPVTVAREHWLESDGQPRYLLINTGNANAGTGEKGLARARECCAAVAAQAGVEARAVLPFSTGVIGEQLPADKITAVIPEALATLNNDGWAAAASGIMTTDTRPKGASVSFQVDGIDCTLTGIAKGAGMIRPNMATMLGYLATDMAVEASVLQQVLAEAVDISFNRVTVDGDTSTNDACILLATGAAGNVPLDSVNAPAYVALKAAVEEVCVILAQALVRDGEGASKFVCVQVNGGNSEQECLDVAFTIAHSPLVKTALFASDPNWGRLLAAIGRAGLADLDVNRVGLYLNEVLIAENGCRAEAYTEEQGVAAMAPEDITIRVELNRGERQAAVWTTDFSYDYVKINAEYRT</sequence>
<dbReference type="GO" id="GO:0005737">
    <property type="term" value="C:cytoplasm"/>
    <property type="evidence" value="ECO:0007669"/>
    <property type="project" value="UniProtKB-SubCell"/>
</dbReference>
<comment type="catalytic activity">
    <reaction evidence="9">
        <text>L-glutamate + acetyl-CoA = N-acetyl-L-glutamate + CoA + H(+)</text>
        <dbReference type="Rhea" id="RHEA:24292"/>
        <dbReference type="ChEBI" id="CHEBI:15378"/>
        <dbReference type="ChEBI" id="CHEBI:29985"/>
        <dbReference type="ChEBI" id="CHEBI:44337"/>
        <dbReference type="ChEBI" id="CHEBI:57287"/>
        <dbReference type="ChEBI" id="CHEBI:57288"/>
        <dbReference type="EC" id="2.3.1.1"/>
    </reaction>
</comment>
<comment type="pathway">
    <text evidence="9">Amino-acid biosynthesis; L-arginine biosynthesis; L-ornithine and N-acetyl-L-glutamate from L-glutamate and N(2)-acetyl-L-ornithine (cyclic): step 1/1.</text>
</comment>
<dbReference type="GO" id="GO:0004042">
    <property type="term" value="F:L-glutamate N-acetyltransferase activity"/>
    <property type="evidence" value="ECO:0007669"/>
    <property type="project" value="UniProtKB-UniRule"/>
</dbReference>
<feature type="active site" description="Nucleophile" evidence="9">
    <location>
        <position position="192"/>
    </location>
</feature>
<feature type="site" description="Involved in the stabilization of negative charge on the oxyanion by the formation of the oxyanion hole" evidence="9">
    <location>
        <position position="118"/>
    </location>
</feature>
<organism evidence="10 11">
    <name type="scientific">Parahaliea aestuarii</name>
    <dbReference type="NCBI Taxonomy" id="1852021"/>
    <lineage>
        <taxon>Bacteria</taxon>
        <taxon>Pseudomonadati</taxon>
        <taxon>Pseudomonadota</taxon>
        <taxon>Gammaproteobacteria</taxon>
        <taxon>Cellvibrionales</taxon>
        <taxon>Halieaceae</taxon>
        <taxon>Parahaliea</taxon>
    </lineage>
</organism>
<evidence type="ECO:0000256" key="1">
    <source>
        <dbReference type="ARBA" id="ARBA00006774"/>
    </source>
</evidence>
<dbReference type="EC" id="2.3.1.1" evidence="9"/>
<dbReference type="InterPro" id="IPR002813">
    <property type="entry name" value="Arg_biosynth_ArgJ"/>
</dbReference>
<evidence type="ECO:0000256" key="3">
    <source>
        <dbReference type="ARBA" id="ARBA00022571"/>
    </source>
</evidence>
<feature type="binding site" evidence="9">
    <location>
        <position position="279"/>
    </location>
    <ligand>
        <name>substrate</name>
    </ligand>
</feature>
<feature type="chain" id="PRO_5023327958" description="Arginine biosynthesis bifunctional protein ArgJ beta chain" evidence="9">
    <location>
        <begin position="192"/>
        <end position="408"/>
    </location>
</feature>
<dbReference type="Pfam" id="PF01960">
    <property type="entry name" value="ArgJ"/>
    <property type="match status" value="1"/>
</dbReference>
<comment type="pathway">
    <text evidence="9">Amino-acid biosynthesis; L-arginine biosynthesis; N(2)-acetyl-L-ornithine from L-glutamate: step 1/4.</text>
</comment>
<dbReference type="EMBL" id="VRYZ01000001">
    <property type="protein sequence ID" value="TXS94951.1"/>
    <property type="molecule type" value="Genomic_DNA"/>
</dbReference>
<dbReference type="InterPro" id="IPR042195">
    <property type="entry name" value="ArgJ_beta_C"/>
</dbReference>
<dbReference type="NCBIfam" id="NF003802">
    <property type="entry name" value="PRK05388.1"/>
    <property type="match status" value="1"/>
</dbReference>
<evidence type="ECO:0000256" key="2">
    <source>
        <dbReference type="ARBA" id="ARBA00011475"/>
    </source>
</evidence>
<dbReference type="GO" id="GO:0006592">
    <property type="term" value="P:ornithine biosynthetic process"/>
    <property type="evidence" value="ECO:0007669"/>
    <property type="project" value="TreeGrafter"/>
</dbReference>
<reference evidence="10 11" key="1">
    <citation type="submission" date="2019-08" db="EMBL/GenBank/DDBJ databases">
        <title>Parahaliea maris sp. nov., isolated from the surface seawater.</title>
        <authorList>
            <person name="Liu Y."/>
        </authorList>
    </citation>
    <scope>NUCLEOTIDE SEQUENCE [LARGE SCALE GENOMIC DNA]</scope>
    <source>
        <strain evidence="10 11">S2-26</strain>
    </source>
</reference>
<dbReference type="HAMAP" id="MF_01106">
    <property type="entry name" value="ArgJ"/>
    <property type="match status" value="1"/>
</dbReference>
<dbReference type="SUPFAM" id="SSF56266">
    <property type="entry name" value="DmpA/ArgJ-like"/>
    <property type="match status" value="1"/>
</dbReference>
<evidence type="ECO:0000256" key="7">
    <source>
        <dbReference type="ARBA" id="ARBA00023315"/>
    </source>
</evidence>
<comment type="similarity">
    <text evidence="1 9">Belongs to the ArgJ family.</text>
</comment>
<feature type="binding site" evidence="9">
    <location>
        <position position="192"/>
    </location>
    <ligand>
        <name>substrate</name>
    </ligand>
</feature>
<dbReference type="InterPro" id="IPR016117">
    <property type="entry name" value="ArgJ-like_dom_sf"/>
</dbReference>
<dbReference type="Proteomes" id="UP000321933">
    <property type="component" value="Unassembled WGS sequence"/>
</dbReference>
<dbReference type="AlphaFoldDB" id="A0A5C9A6X1"/>
<dbReference type="CDD" id="cd02152">
    <property type="entry name" value="OAT"/>
    <property type="match status" value="1"/>
</dbReference>
<feature type="binding site" evidence="9">
    <location>
        <position position="155"/>
    </location>
    <ligand>
        <name>substrate</name>
    </ligand>
</feature>
<proteinExistence type="inferred from homology"/>
<keyword evidence="9" id="KW-0963">Cytoplasm</keyword>
<keyword evidence="3 9" id="KW-0055">Arginine biosynthesis</keyword>
<evidence type="ECO:0000256" key="8">
    <source>
        <dbReference type="ARBA" id="ARBA00049439"/>
    </source>
</evidence>
<protein>
    <recommendedName>
        <fullName evidence="9">Arginine biosynthesis bifunctional protein ArgJ</fullName>
    </recommendedName>
    <domain>
        <recommendedName>
            <fullName evidence="9">Glutamate N-acetyltransferase</fullName>
            <ecNumber evidence="9">2.3.1.35</ecNumber>
        </recommendedName>
        <alternativeName>
            <fullName evidence="9">Ornithine acetyltransferase</fullName>
            <shortName evidence="9">OATase</shortName>
        </alternativeName>
        <alternativeName>
            <fullName evidence="9">Ornithine transacetylase</fullName>
        </alternativeName>
    </domain>
    <domain>
        <recommendedName>
            <fullName evidence="9">Amino-acid acetyltransferase</fullName>
            <ecNumber evidence="9">2.3.1.1</ecNumber>
        </recommendedName>
        <alternativeName>
            <fullName evidence="9">N-acetylglutamate synthase</fullName>
            <shortName evidence="9">AGSase</shortName>
        </alternativeName>
    </domain>
    <component>
        <recommendedName>
            <fullName evidence="9">Arginine biosynthesis bifunctional protein ArgJ alpha chain</fullName>
        </recommendedName>
    </component>
    <component>
        <recommendedName>
            <fullName evidence="9">Arginine biosynthesis bifunctional protein ArgJ beta chain</fullName>
        </recommendedName>
    </component>
</protein>
<evidence type="ECO:0000313" key="11">
    <source>
        <dbReference type="Proteomes" id="UP000321933"/>
    </source>
</evidence>